<evidence type="ECO:0000313" key="3">
    <source>
        <dbReference type="Proteomes" id="UP000228700"/>
    </source>
</evidence>
<accession>A0A2M8LCH7</accession>
<dbReference type="AlphaFoldDB" id="A0A2M8LCH7"/>
<evidence type="ECO:0000259" key="1">
    <source>
        <dbReference type="Pfam" id="PF04149"/>
    </source>
</evidence>
<comment type="caution">
    <text evidence="2">The sequence shown here is derived from an EMBL/GenBank/DDBJ whole genome shotgun (WGS) entry which is preliminary data.</text>
</comment>
<gene>
    <name evidence="2" type="ORF">COV01_02370</name>
</gene>
<protein>
    <submittedName>
        <fullName evidence="2">DUF397 domain-containing protein</fullName>
    </submittedName>
</protein>
<proteinExistence type="predicted"/>
<organism evidence="2 3">
    <name type="scientific">Candidatus Taylorbacteria bacterium CG10_big_fil_rev_8_21_14_0_10_41_48</name>
    <dbReference type="NCBI Taxonomy" id="1975024"/>
    <lineage>
        <taxon>Bacteria</taxon>
        <taxon>Candidatus Tayloriibacteriota</taxon>
    </lineage>
</organism>
<evidence type="ECO:0000313" key="2">
    <source>
        <dbReference type="EMBL" id="PJE74319.1"/>
    </source>
</evidence>
<dbReference type="Proteomes" id="UP000228700">
    <property type="component" value="Unassembled WGS sequence"/>
</dbReference>
<dbReference type="EMBL" id="PFEQ01000009">
    <property type="protein sequence ID" value="PJE74319.1"/>
    <property type="molecule type" value="Genomic_DNA"/>
</dbReference>
<sequence>MPIGPHTGFKVSDYDFRKSSWSKNNPKTCVMVATKRAGVAVRDSKDPNKTTLFFTRSEWNAFLKGAKSGEFGRA</sequence>
<dbReference type="Pfam" id="PF04149">
    <property type="entry name" value="DUF397"/>
    <property type="match status" value="1"/>
</dbReference>
<dbReference type="InterPro" id="IPR007278">
    <property type="entry name" value="DUF397"/>
</dbReference>
<reference evidence="3" key="1">
    <citation type="submission" date="2017-09" db="EMBL/GenBank/DDBJ databases">
        <title>Depth-based differentiation of microbial function through sediment-hosted aquifers and enrichment of novel symbionts in the deep terrestrial subsurface.</title>
        <authorList>
            <person name="Probst A.J."/>
            <person name="Ladd B."/>
            <person name="Jarett J.K."/>
            <person name="Geller-Mcgrath D.E."/>
            <person name="Sieber C.M.K."/>
            <person name="Emerson J.B."/>
            <person name="Anantharaman K."/>
            <person name="Thomas B.C."/>
            <person name="Malmstrom R."/>
            <person name="Stieglmeier M."/>
            <person name="Klingl A."/>
            <person name="Woyke T."/>
            <person name="Ryan C.M."/>
            <person name="Banfield J.F."/>
        </authorList>
    </citation>
    <scope>NUCLEOTIDE SEQUENCE [LARGE SCALE GENOMIC DNA]</scope>
</reference>
<feature type="domain" description="DUF397" evidence="1">
    <location>
        <begin position="16"/>
        <end position="67"/>
    </location>
</feature>
<name>A0A2M8LCH7_9BACT</name>